<organism evidence="2 3">
    <name type="scientific">Fervidobacterium nodosum (strain ATCC 35602 / DSM 5306 / Rt17-B1)</name>
    <dbReference type="NCBI Taxonomy" id="381764"/>
    <lineage>
        <taxon>Bacteria</taxon>
        <taxon>Thermotogati</taxon>
        <taxon>Thermotogota</taxon>
        <taxon>Thermotogae</taxon>
        <taxon>Thermotogales</taxon>
        <taxon>Fervidobacteriaceae</taxon>
        <taxon>Fervidobacterium</taxon>
    </lineage>
</organism>
<dbReference type="OrthoDB" id="9799970at2"/>
<reference evidence="2 3" key="1">
    <citation type="submission" date="2007-07" db="EMBL/GenBank/DDBJ databases">
        <title>Complete sequence of Fervidobacterium nodosum Rt17-B1.</title>
        <authorList>
            <consortium name="US DOE Joint Genome Institute"/>
            <person name="Copeland A."/>
            <person name="Lucas S."/>
            <person name="Lapidus A."/>
            <person name="Barry K."/>
            <person name="Glavina del Rio T."/>
            <person name="Dalin E."/>
            <person name="Tice H."/>
            <person name="Pitluck S."/>
            <person name="Saunders E."/>
            <person name="Brettin T."/>
            <person name="Bruce D."/>
            <person name="Detter J.C."/>
            <person name="Han C."/>
            <person name="Schmutz J."/>
            <person name="Larimer F."/>
            <person name="Land M."/>
            <person name="Hauser L."/>
            <person name="Kyrpides N."/>
            <person name="Mikhailova N."/>
            <person name="Nelson K."/>
            <person name="Gogarten J.P."/>
            <person name="Noll K."/>
            <person name="Richardson P."/>
        </authorList>
    </citation>
    <scope>NUCLEOTIDE SEQUENCE [LARGE SCALE GENOMIC DNA]</scope>
    <source>
        <strain evidence="3">ATCC 35602 / DSM 5306 / Rt17-B1</strain>
    </source>
</reference>
<name>A7HN00_FERNB</name>
<accession>A7HN00</accession>
<gene>
    <name evidence="2" type="ordered locus">Fnod_1440</name>
</gene>
<dbReference type="KEGG" id="fno:Fnod_1440"/>
<evidence type="ECO:0000313" key="3">
    <source>
        <dbReference type="Proteomes" id="UP000002415"/>
    </source>
</evidence>
<dbReference type="Pfam" id="PF13539">
    <property type="entry name" value="Peptidase_M15_4"/>
    <property type="match status" value="1"/>
</dbReference>
<dbReference type="SUPFAM" id="SSF55166">
    <property type="entry name" value="Hedgehog/DD-peptidase"/>
    <property type="match status" value="1"/>
</dbReference>
<protein>
    <recommendedName>
        <fullName evidence="1">Peptidase M15C domain-containing protein</fullName>
    </recommendedName>
</protein>
<dbReference type="GO" id="GO:0008233">
    <property type="term" value="F:peptidase activity"/>
    <property type="evidence" value="ECO:0007669"/>
    <property type="project" value="InterPro"/>
</dbReference>
<reference evidence="2 3" key="2">
    <citation type="journal article" date="2009" name="Proc. Natl. Acad. Sci. U.S.A.">
        <title>On the chimeric nature, thermophilic origin, and phylogenetic placement of the Thermotogales.</title>
        <authorList>
            <person name="Zhaxybayeva O."/>
            <person name="Swithers K.S."/>
            <person name="Lapierre P."/>
            <person name="Fournier G.P."/>
            <person name="Bickhart D.M."/>
            <person name="DeBoy R.T."/>
            <person name="Nelson K.E."/>
            <person name="Nesbo C.L."/>
            <person name="Doolittle W.F."/>
            <person name="Gogarten J.P."/>
            <person name="Noll K.M."/>
        </authorList>
    </citation>
    <scope>NUCLEOTIDE SEQUENCE [LARGE SCALE GENOMIC DNA]</scope>
    <source>
        <strain evidence="3">ATCC 35602 / DSM 5306 / Rt17-B1</strain>
    </source>
</reference>
<dbReference type="HOGENOM" id="CLU_076855_0_0_0"/>
<dbReference type="AlphaFoldDB" id="A7HN00"/>
<dbReference type="eggNOG" id="COG0791">
    <property type="taxonomic scope" value="Bacteria"/>
</dbReference>
<sequence>MVWRVNLLRTILLILLSTSLLSTSVFPVLVDKDYLVNLKRDLFCLMVSYNSYITDIEISGKYVYLVMKSGERVIYDDFLEKNFEEKLSNGDLQDSMELIYPLDFPTNIATNSFDPGRVRSYEFLKAVYGKDKESIESKLTIVKTSLGEWKFNNENNAASKFKEALDNAHSLILNNEGIKEFVLPLLGTYVFRKIANSNQLSMHAFGLAVDLAPKRESYWLNASYEQGLKLLRLYPKQLVEIFESNGFIWGGKWAHFDLMHFEYRPELILKSRVDIEIEVI</sequence>
<evidence type="ECO:0000313" key="2">
    <source>
        <dbReference type="EMBL" id="ABS61283.1"/>
    </source>
</evidence>
<dbReference type="Gene3D" id="3.30.1380.10">
    <property type="match status" value="1"/>
</dbReference>
<dbReference type="InterPro" id="IPR039561">
    <property type="entry name" value="Peptidase_M15C"/>
</dbReference>
<dbReference type="RefSeq" id="WP_011994588.1">
    <property type="nucleotide sequence ID" value="NC_009718.1"/>
</dbReference>
<dbReference type="Proteomes" id="UP000002415">
    <property type="component" value="Chromosome"/>
</dbReference>
<proteinExistence type="predicted"/>
<dbReference type="InterPro" id="IPR009045">
    <property type="entry name" value="Zn_M74/Hedgehog-like"/>
</dbReference>
<keyword evidence="3" id="KW-1185">Reference proteome</keyword>
<evidence type="ECO:0000259" key="1">
    <source>
        <dbReference type="Pfam" id="PF13539"/>
    </source>
</evidence>
<dbReference type="EMBL" id="CP000771">
    <property type="protein sequence ID" value="ABS61283.1"/>
    <property type="molecule type" value="Genomic_DNA"/>
</dbReference>
<feature type="domain" description="Peptidase M15C" evidence="1">
    <location>
        <begin position="196"/>
        <end position="263"/>
    </location>
</feature>